<evidence type="ECO:0000256" key="2">
    <source>
        <dbReference type="SAM" id="MobiDB-lite"/>
    </source>
</evidence>
<protein>
    <submittedName>
        <fullName evidence="3">Acyl-CoA transferase/carnitine dehydratase</fullName>
    </submittedName>
</protein>
<proteinExistence type="predicted"/>
<dbReference type="GO" id="GO:0008410">
    <property type="term" value="F:CoA-transferase activity"/>
    <property type="evidence" value="ECO:0007669"/>
    <property type="project" value="TreeGrafter"/>
</dbReference>
<evidence type="ECO:0000256" key="1">
    <source>
        <dbReference type="ARBA" id="ARBA00022679"/>
    </source>
</evidence>
<comment type="caution">
    <text evidence="3">The sequence shown here is derived from an EMBL/GenBank/DDBJ whole genome shotgun (WGS) entry which is preliminary data.</text>
</comment>
<dbReference type="InterPro" id="IPR023606">
    <property type="entry name" value="CoA-Trfase_III_dom_1_sf"/>
</dbReference>
<dbReference type="OrthoDB" id="9806585at2"/>
<dbReference type="PATRIC" id="fig|1280954.3.peg.904"/>
<sequence length="402" mass="44101">MTTRSNDQENAGKGPCAGLRVIEVATMVSGPFAGQMLGDLGAEVIKIETTAGDPMRGNHPMHEGMSAYFSLFNRNKKSICLDLKSDEGRAIAADLIAGADVVLENFRPGTMERLGLGYEALRQRNPRLIYAGLSGFGEDGPYKDKPAYDHVIQALSGAMPVMGSPEDPAPIPHIIADKVASILACNAIIAALLHRERAGGKGQKVSLSLMKAYAAFLMPDLLNNFLFQTKDVQKIPNIKIHHPLRLKDGSVMGHVQLDPQFKGLCRIFGREDLLEDKRYNTPWSRIFNYADFWKELEEPASKMTKAEVIALADEYGVPLAPVNSVEEFMADPQAVHAECFIDTEDPEFGRMRTSGFFADFEASPPSIRMRAPKLGEHTGEILKGLGRSEDDIEAARKSQAIK</sequence>
<accession>A0A062VB40</accession>
<feature type="compositionally biased region" description="Basic and acidic residues" evidence="2">
    <location>
        <begin position="381"/>
        <end position="396"/>
    </location>
</feature>
<keyword evidence="4" id="KW-1185">Reference proteome</keyword>
<dbReference type="RefSeq" id="WP_035595071.1">
    <property type="nucleotide sequence ID" value="NZ_ARYM01000004.1"/>
</dbReference>
<feature type="region of interest" description="Disordered" evidence="2">
    <location>
        <begin position="381"/>
        <end position="402"/>
    </location>
</feature>
<dbReference type="AlphaFoldDB" id="A0A062VB40"/>
<dbReference type="InterPro" id="IPR044855">
    <property type="entry name" value="CoA-Trfase_III_dom3_sf"/>
</dbReference>
<evidence type="ECO:0000313" key="4">
    <source>
        <dbReference type="Proteomes" id="UP000027100"/>
    </source>
</evidence>
<organism evidence="3 4">
    <name type="scientific">Hyphomonas polymorpha PS728</name>
    <dbReference type="NCBI Taxonomy" id="1280954"/>
    <lineage>
        <taxon>Bacteria</taxon>
        <taxon>Pseudomonadati</taxon>
        <taxon>Pseudomonadota</taxon>
        <taxon>Alphaproteobacteria</taxon>
        <taxon>Hyphomonadales</taxon>
        <taxon>Hyphomonadaceae</taxon>
        <taxon>Hyphomonas</taxon>
    </lineage>
</organism>
<dbReference type="Gene3D" id="3.30.1540.10">
    <property type="entry name" value="formyl-coa transferase, domain 3"/>
    <property type="match status" value="1"/>
</dbReference>
<reference evidence="3 4" key="1">
    <citation type="journal article" date="2014" name="Antonie Van Leeuwenhoek">
        <title>Hyphomonas beringensis sp. nov. and Hyphomonas chukchiensis sp. nov., isolated from surface seawater of the Bering Sea and Chukchi Sea.</title>
        <authorList>
            <person name="Li C."/>
            <person name="Lai Q."/>
            <person name="Li G."/>
            <person name="Dong C."/>
            <person name="Wang J."/>
            <person name="Liao Y."/>
            <person name="Shao Z."/>
        </authorList>
    </citation>
    <scope>NUCLEOTIDE SEQUENCE [LARGE SCALE GENOMIC DNA]</scope>
    <source>
        <strain evidence="3 4">PS728</strain>
    </source>
</reference>
<dbReference type="Gene3D" id="3.40.50.10540">
    <property type="entry name" value="Crotonobetainyl-coa:carnitine coa-transferase, domain 1"/>
    <property type="match status" value="1"/>
</dbReference>
<dbReference type="PANTHER" id="PTHR48207:SF3">
    <property type="entry name" value="SUCCINATE--HYDROXYMETHYLGLUTARATE COA-TRANSFERASE"/>
    <property type="match status" value="1"/>
</dbReference>
<keyword evidence="1 3" id="KW-0808">Transferase</keyword>
<evidence type="ECO:0000313" key="3">
    <source>
        <dbReference type="EMBL" id="KCZ99612.1"/>
    </source>
</evidence>
<dbReference type="EMBL" id="ARYM01000004">
    <property type="protein sequence ID" value="KCZ99612.1"/>
    <property type="molecule type" value="Genomic_DNA"/>
</dbReference>
<dbReference type="Proteomes" id="UP000027100">
    <property type="component" value="Unassembled WGS sequence"/>
</dbReference>
<dbReference type="eggNOG" id="COG1804">
    <property type="taxonomic scope" value="Bacteria"/>
</dbReference>
<dbReference type="InterPro" id="IPR050483">
    <property type="entry name" value="CoA-transferase_III_domain"/>
</dbReference>
<dbReference type="PANTHER" id="PTHR48207">
    <property type="entry name" value="SUCCINATE--HYDROXYMETHYLGLUTARATE COA-TRANSFERASE"/>
    <property type="match status" value="1"/>
</dbReference>
<name>A0A062VB40_9PROT</name>
<dbReference type="Pfam" id="PF02515">
    <property type="entry name" value="CoA_transf_3"/>
    <property type="match status" value="1"/>
</dbReference>
<dbReference type="SUPFAM" id="SSF89796">
    <property type="entry name" value="CoA-transferase family III (CaiB/BaiF)"/>
    <property type="match status" value="1"/>
</dbReference>
<gene>
    <name evidence="3" type="ORF">HPO_04465</name>
</gene>
<dbReference type="InterPro" id="IPR003673">
    <property type="entry name" value="CoA-Trfase_fam_III"/>
</dbReference>
<dbReference type="STRING" id="1280954.HPO_04465"/>